<dbReference type="EMBL" id="AJAL01000001">
    <property type="protein sequence ID" value="EOH82525.1"/>
    <property type="molecule type" value="Genomic_DNA"/>
</dbReference>
<feature type="domain" description="ABC-2 type transporter transmembrane" evidence="6">
    <location>
        <begin position="19"/>
        <end position="349"/>
    </location>
</feature>
<reference evidence="8 10" key="2">
    <citation type="submission" date="2013-03" db="EMBL/GenBank/DDBJ databases">
        <title>The Genome Sequence of Enterococcus raffinosus ATCC_49464 (PacBio/Illumina hybrid assembly).</title>
        <authorList>
            <consortium name="The Broad Institute Genomics Platform"/>
            <consortium name="The Broad Institute Genome Sequencing Center for Infectious Disease"/>
            <person name="Earl A."/>
            <person name="Russ C."/>
            <person name="Gilmore M."/>
            <person name="Surin D."/>
            <person name="Walker B."/>
            <person name="Young S."/>
            <person name="Zeng Q."/>
            <person name="Gargeya S."/>
            <person name="Fitzgerald M."/>
            <person name="Haas B."/>
            <person name="Abouelleil A."/>
            <person name="Allen A.W."/>
            <person name="Alvarado L."/>
            <person name="Arachchi H.M."/>
            <person name="Berlin A.M."/>
            <person name="Chapman S.B."/>
            <person name="Gainer-Dewar J."/>
            <person name="Goldberg J."/>
            <person name="Griggs A."/>
            <person name="Gujja S."/>
            <person name="Hansen M."/>
            <person name="Howarth C."/>
            <person name="Imamovic A."/>
            <person name="Ireland A."/>
            <person name="Larimer J."/>
            <person name="McCowan C."/>
            <person name="Murphy C."/>
            <person name="Pearson M."/>
            <person name="Poon T.W."/>
            <person name="Priest M."/>
            <person name="Roberts A."/>
            <person name="Saif S."/>
            <person name="Shea T."/>
            <person name="Sisk P."/>
            <person name="Sykes S."/>
            <person name="Wortman J."/>
            <person name="Nusbaum C."/>
            <person name="Birren B."/>
        </authorList>
    </citation>
    <scope>NUCLEOTIDE SEQUENCE [LARGE SCALE GENOMIC DNA]</scope>
    <source>
        <strain evidence="8 10">ATCC 49464</strain>
    </source>
</reference>
<organism evidence="7 9">
    <name type="scientific">Enterococcus raffinosus ATCC 49464</name>
    <dbReference type="NCBI Taxonomy" id="1158602"/>
    <lineage>
        <taxon>Bacteria</taxon>
        <taxon>Bacillati</taxon>
        <taxon>Bacillota</taxon>
        <taxon>Bacilli</taxon>
        <taxon>Lactobacillales</taxon>
        <taxon>Enterococcaceae</taxon>
        <taxon>Enterococcus</taxon>
    </lineage>
</organism>
<dbReference type="GO" id="GO:0140359">
    <property type="term" value="F:ABC-type transporter activity"/>
    <property type="evidence" value="ECO:0007669"/>
    <property type="project" value="InterPro"/>
</dbReference>
<feature type="transmembrane region" description="Helical" evidence="5">
    <location>
        <begin position="184"/>
        <end position="204"/>
    </location>
</feature>
<evidence type="ECO:0000256" key="4">
    <source>
        <dbReference type="ARBA" id="ARBA00023136"/>
    </source>
</evidence>
<dbReference type="PATRIC" id="fig|1158602.3.peg.786"/>
<evidence type="ECO:0000313" key="10">
    <source>
        <dbReference type="Proteomes" id="UP000014158"/>
    </source>
</evidence>
<dbReference type="GO" id="GO:0016020">
    <property type="term" value="C:membrane"/>
    <property type="evidence" value="ECO:0007669"/>
    <property type="project" value="UniProtKB-SubCell"/>
</dbReference>
<dbReference type="InterPro" id="IPR013525">
    <property type="entry name" value="ABC2_TM"/>
</dbReference>
<feature type="transmembrane region" description="Helical" evidence="5">
    <location>
        <begin position="336"/>
        <end position="358"/>
    </location>
</feature>
<dbReference type="NCBIfam" id="TIGR03062">
    <property type="entry name" value="pip_yhgE_Cterm"/>
    <property type="match status" value="1"/>
</dbReference>
<feature type="transmembrane region" description="Helical" evidence="5">
    <location>
        <begin position="14"/>
        <end position="35"/>
    </location>
</feature>
<dbReference type="PANTHER" id="PTHR43077">
    <property type="entry name" value="TRANSPORT PERMEASE YVFS-RELATED"/>
    <property type="match status" value="1"/>
</dbReference>
<accession>R2RFS1</accession>
<feature type="transmembrane region" description="Helical" evidence="5">
    <location>
        <begin position="224"/>
        <end position="249"/>
    </location>
</feature>
<dbReference type="eggNOG" id="COG1511">
    <property type="taxonomic scope" value="Bacteria"/>
</dbReference>
<dbReference type="Pfam" id="PF12698">
    <property type="entry name" value="ABC2_membrane_3"/>
    <property type="match status" value="1"/>
</dbReference>
<dbReference type="Gene3D" id="3.40.1710.10">
    <property type="entry name" value="abc type-2 transporter like domain"/>
    <property type="match status" value="1"/>
</dbReference>
<dbReference type="Proteomes" id="UP000013877">
    <property type="component" value="Unassembled WGS sequence"/>
</dbReference>
<evidence type="ECO:0000256" key="1">
    <source>
        <dbReference type="ARBA" id="ARBA00004141"/>
    </source>
</evidence>
<evidence type="ECO:0000256" key="2">
    <source>
        <dbReference type="ARBA" id="ARBA00022692"/>
    </source>
</evidence>
<gene>
    <name evidence="8" type="ORF">I590_01173</name>
    <name evidence="7" type="ORF">UAK_00762</name>
</gene>
<feature type="transmembrane region" description="Helical" evidence="5">
    <location>
        <begin position="255"/>
        <end position="288"/>
    </location>
</feature>
<keyword evidence="10" id="KW-1185">Reference proteome</keyword>
<evidence type="ECO:0000313" key="9">
    <source>
        <dbReference type="Proteomes" id="UP000013877"/>
    </source>
</evidence>
<dbReference type="InterPro" id="IPR017501">
    <property type="entry name" value="Phage_infect_YhgE_C"/>
</dbReference>
<comment type="subcellular location">
    <subcellularLocation>
        <location evidence="1">Membrane</location>
        <topology evidence="1">Multi-pass membrane protein</topology>
    </subcellularLocation>
</comment>
<evidence type="ECO:0000313" key="8">
    <source>
        <dbReference type="EMBL" id="EOT77637.1"/>
    </source>
</evidence>
<dbReference type="EMBL" id="ASWF01000002">
    <property type="protein sequence ID" value="EOT77637.1"/>
    <property type="molecule type" value="Genomic_DNA"/>
</dbReference>
<proteinExistence type="predicted"/>
<comment type="caution">
    <text evidence="7">The sequence shown here is derived from an EMBL/GenBank/DDBJ whole genome shotgun (WGS) entry which is preliminary data.</text>
</comment>
<name>R2RFS1_9ENTE</name>
<dbReference type="InterPro" id="IPR051328">
    <property type="entry name" value="T7SS_ABC-Transporter"/>
</dbReference>
<keyword evidence="2 5" id="KW-0812">Transmembrane</keyword>
<keyword evidence="4 5" id="KW-0472">Membrane</keyword>
<dbReference type="PANTHER" id="PTHR43077:SF5">
    <property type="entry name" value="PHAGE INFECTION PROTEIN"/>
    <property type="match status" value="1"/>
</dbReference>
<keyword evidence="3 5" id="KW-1133">Transmembrane helix</keyword>
<reference evidence="7 9" key="1">
    <citation type="submission" date="2013-02" db="EMBL/GenBank/DDBJ databases">
        <title>The Genome Sequence of Enterococcus raffinosus ATCC_49464.</title>
        <authorList>
            <consortium name="The Broad Institute Genome Sequencing Platform"/>
            <consortium name="The Broad Institute Genome Sequencing Center for Infectious Disease"/>
            <person name="Earl A.M."/>
            <person name="Gilmore M.S."/>
            <person name="Lebreton F."/>
            <person name="Walker B."/>
            <person name="Young S.K."/>
            <person name="Zeng Q."/>
            <person name="Gargeya S."/>
            <person name="Fitzgerald M."/>
            <person name="Haas B."/>
            <person name="Abouelleil A."/>
            <person name="Alvarado L."/>
            <person name="Arachchi H.M."/>
            <person name="Berlin A.M."/>
            <person name="Chapman S.B."/>
            <person name="Dewar J."/>
            <person name="Goldberg J."/>
            <person name="Griggs A."/>
            <person name="Gujja S."/>
            <person name="Hansen M."/>
            <person name="Howarth C."/>
            <person name="Imamovic A."/>
            <person name="Larimer J."/>
            <person name="McCowan C."/>
            <person name="Murphy C."/>
            <person name="Neiman D."/>
            <person name="Pearson M."/>
            <person name="Priest M."/>
            <person name="Roberts A."/>
            <person name="Saif S."/>
            <person name="Shea T."/>
            <person name="Sisk P."/>
            <person name="Sykes S."/>
            <person name="Wortman J."/>
            <person name="Nusbaum C."/>
            <person name="Birren B."/>
        </authorList>
    </citation>
    <scope>NUCLEOTIDE SEQUENCE [LARGE SCALE GENOMIC DNA]</scope>
    <source>
        <strain evidence="7 9">ATCC 49464</strain>
    </source>
</reference>
<protein>
    <submittedName>
        <fullName evidence="7">YhgE/Pip domain-containing protein</fullName>
    </submittedName>
</protein>
<sequence length="367" mass="41522">MIQEAIIMRRKKKFLIYAVVFFLTLIPILYSGFFLGSLMDPYGKVDQLPVVLVKENDNPIYNKLVESKLFDYKEENASKAKKDLDKENVYAIITFDEGFTSKLTTFPVTQQQPTMTLTTSEGLNYSAAKLIVTTTEQFVSKVNAGLSSQMISQLNAKQVPTSIASIIHLEHKDIHPVKNNGEGMAPYIFSLTLFVGGIFTNQFIMRALTKKKEKYRIYWREQFLYPMVIALLQLIFLLLINALFIHISITKPLDFALFSVVVAAAFYSIIVAFNKLVPGIGSFIVLLLTMMQTSSSGGSYPILLSSPIFRTIHRFIPMTYSVNGFRNLISLDNSKIFLDYAALSLFIVIGQIGIYFSYRIHEKKKAA</sequence>
<evidence type="ECO:0000259" key="6">
    <source>
        <dbReference type="Pfam" id="PF12698"/>
    </source>
</evidence>
<dbReference type="HOGENOM" id="CLU_753851_0_0_9"/>
<dbReference type="AlphaFoldDB" id="R2RFS1"/>
<evidence type="ECO:0000313" key="7">
    <source>
        <dbReference type="EMBL" id="EOH82525.1"/>
    </source>
</evidence>
<dbReference type="Proteomes" id="UP000014158">
    <property type="component" value="Unassembled WGS sequence"/>
</dbReference>
<evidence type="ECO:0000256" key="5">
    <source>
        <dbReference type="SAM" id="Phobius"/>
    </source>
</evidence>
<evidence type="ECO:0000256" key="3">
    <source>
        <dbReference type="ARBA" id="ARBA00022989"/>
    </source>
</evidence>